<dbReference type="SMART" id="SM00034">
    <property type="entry name" value="CLECT"/>
    <property type="match status" value="1"/>
</dbReference>
<keyword evidence="1" id="KW-1133">Transmembrane helix</keyword>
<dbReference type="AlphaFoldDB" id="A0A0F0CQV4"/>
<proteinExistence type="predicted"/>
<organism evidence="3 4">
    <name type="scientific">Candidatus Omnitrophus magneticus</name>
    <dbReference type="NCBI Taxonomy" id="1609969"/>
    <lineage>
        <taxon>Bacteria</taxon>
        <taxon>Pseudomonadati</taxon>
        <taxon>Candidatus Omnitrophota</taxon>
        <taxon>Candidatus Omnitrophus</taxon>
    </lineage>
</organism>
<accession>A0A0F0CQV4</accession>
<dbReference type="Proteomes" id="UP000033428">
    <property type="component" value="Unassembled WGS sequence"/>
</dbReference>
<name>A0A0F0CQV4_9BACT</name>
<comment type="caution">
    <text evidence="3">The sequence shown here is derived from an EMBL/GenBank/DDBJ whole genome shotgun (WGS) entry which is preliminary data.</text>
</comment>
<dbReference type="EMBL" id="JYNY01000452">
    <property type="protein sequence ID" value="KJJ83901.1"/>
    <property type="molecule type" value="Genomic_DNA"/>
</dbReference>
<evidence type="ECO:0000259" key="2">
    <source>
        <dbReference type="PROSITE" id="PS50041"/>
    </source>
</evidence>
<evidence type="ECO:0000313" key="4">
    <source>
        <dbReference type="Proteomes" id="UP000033428"/>
    </source>
</evidence>
<gene>
    <name evidence="3" type="ORF">OMAG_002230</name>
</gene>
<feature type="transmembrane region" description="Helical" evidence="1">
    <location>
        <begin position="28"/>
        <end position="46"/>
    </location>
</feature>
<dbReference type="PROSITE" id="PS50041">
    <property type="entry name" value="C_TYPE_LECTIN_2"/>
    <property type="match status" value="1"/>
</dbReference>
<reference evidence="3 4" key="1">
    <citation type="submission" date="2015-02" db="EMBL/GenBank/DDBJ databases">
        <title>Single-cell genomics of uncultivated deep-branching MTB reveals a conserved set of magnetosome genes.</title>
        <authorList>
            <person name="Kolinko S."/>
            <person name="Richter M."/>
            <person name="Glockner F.O."/>
            <person name="Brachmann A."/>
            <person name="Schuler D."/>
        </authorList>
    </citation>
    <scope>NUCLEOTIDE SEQUENCE [LARGE SCALE GENOMIC DNA]</scope>
    <source>
        <strain evidence="3">SKK-01</strain>
    </source>
</reference>
<dbReference type="InterPro" id="IPR016187">
    <property type="entry name" value="CTDL_fold"/>
</dbReference>
<dbReference type="InterPro" id="IPR016186">
    <property type="entry name" value="C-type_lectin-like/link_sf"/>
</dbReference>
<feature type="domain" description="C-type lectin" evidence="2">
    <location>
        <begin position="79"/>
        <end position="215"/>
    </location>
</feature>
<feature type="transmembrane region" description="Helical" evidence="1">
    <location>
        <begin position="865"/>
        <end position="882"/>
    </location>
</feature>
<evidence type="ECO:0000256" key="1">
    <source>
        <dbReference type="SAM" id="Phobius"/>
    </source>
</evidence>
<evidence type="ECO:0000313" key="3">
    <source>
        <dbReference type="EMBL" id="KJJ83901.1"/>
    </source>
</evidence>
<dbReference type="InterPro" id="IPR001304">
    <property type="entry name" value="C-type_lectin-like"/>
</dbReference>
<sequence length="887" mass="98702">MGDYWLNNHNHKFIYLGSGLEGSPVPEIPGGMGLALLFGFGLSYFKRKALLRNACKKVFLLVFIMISFFAVPSFAWVEWNNHYYEVFSYPSNAWTWGNARSFAQTYLGGDLACVTSSSEKDFLVNTFGSGISQTFIGGYQPAGSAEPYGSWTWVSGESWSYTNWATGLNRANPNEPNNGDGSYEEDVLVFINQSLAPLGTWSDIRDSQTRGAVVERQPERCPTIWQYIWNGDSTISESWDFPDTDSLYSSVAVSHSSTIVDGRRWYYTSRNFGTTGWWGSGQGASASWTDSYGFKHLYYGSSSGMTTFDRSVQWEYIANADRFGSFAGTVDWNLGETDTLTGLSSSGASASVDSVPWRYMGKNYNATGWWGSGQGESAAWTDSYGFRHINLVGSTRGISDFNRSSQWEYIANADRIGTFAGTVDWTLGETDTLTSVDTNGESASVDGVAWKYMSKNYNATGWWGAGQSEGTSWTDSYGFKHINLVGSTRGISNFDRSSQWEYVANADKVGTFAGLVDWDLSQTDTLTAVDTNGESANVDGVAWKYMNKNYNNTGWWGSGQSEGASWTDSYGFKHINIQANTYGISNFDRSVQWGYVANADRIGPYASSVDWDLTQTDTLTGLDTTGETASVDSVAWKYMNKNYNNAGWWGTGETEGTSWTDSYGFKHINMLANTRGISNFDRSIQWEYIANADVNGTFGSVDWNLSEVDAMVALDTAGESTNVDGTVWRYMNKNYSNNGFWGLGETVGNGWTDKYGYKHIYLDNGTRGISTFDKDITWERIGKAGYSADFSETFNEDWTKEEVQILYNLYQSQTGMVKINGFKWKYTGEDFSTTQGKTLGDYWTYGTRKYIYLGSGLEGFTTPEIPGGMTLALLFGLGVSYLRRMKK</sequence>
<protein>
    <submittedName>
        <fullName evidence="3">PEP motif putative anchor domain-containing protein</fullName>
    </submittedName>
</protein>
<dbReference type="SUPFAM" id="SSF56436">
    <property type="entry name" value="C-type lectin-like"/>
    <property type="match status" value="1"/>
</dbReference>
<dbReference type="Gene3D" id="3.10.100.10">
    <property type="entry name" value="Mannose-Binding Protein A, subunit A"/>
    <property type="match status" value="1"/>
</dbReference>
<keyword evidence="1" id="KW-0472">Membrane</keyword>
<keyword evidence="1" id="KW-0812">Transmembrane</keyword>
<keyword evidence="4" id="KW-1185">Reference proteome</keyword>
<feature type="transmembrane region" description="Helical" evidence="1">
    <location>
        <begin position="58"/>
        <end position="77"/>
    </location>
</feature>